<evidence type="ECO:0000256" key="7">
    <source>
        <dbReference type="SAM" id="MobiDB-lite"/>
    </source>
</evidence>
<dbReference type="Pfam" id="PF07690">
    <property type="entry name" value="MFS_1"/>
    <property type="match status" value="1"/>
</dbReference>
<evidence type="ECO:0000256" key="1">
    <source>
        <dbReference type="ARBA" id="ARBA00004651"/>
    </source>
</evidence>
<dbReference type="PROSITE" id="PS50850">
    <property type="entry name" value="MFS"/>
    <property type="match status" value="1"/>
</dbReference>
<evidence type="ECO:0000256" key="8">
    <source>
        <dbReference type="SAM" id="Phobius"/>
    </source>
</evidence>
<keyword evidence="11" id="KW-1185">Reference proteome</keyword>
<feature type="transmembrane region" description="Helical" evidence="8">
    <location>
        <begin position="230"/>
        <end position="250"/>
    </location>
</feature>
<sequence length="514" mass="52429">MSTNTAQLDPEGTATSTATVARHADDRHPDDRASRAHGRRWWVLGIAALAQLIVVLDATIVNIALPTAQGALGFSNDSRQWLITGYALAFGALLLIGGRLSDLFGRRLMFTIGLIGFAAASALGGAAASFEVLLTARGLQGVFGALIAPAALSLLTVTFTDSRERARAFAVFGAVAGSGGALGLILGGALTEYASWRWCMFVNVPLAALAVIGAAVFLPRQVKAAVKPGFDVPGSIVIVLGLVSLVYGLAQAETKGWSSAVTLGFTLAGIALIGVFGVIETKVAHPLLPIRILRDRTRGGAYAAVAVVGAGMFAVFLFLTYYMSATLQFTPLQTGFAFLPMIGGIMVSVQLTPAFVSRIGAKVPVTVGMLVAAAGMLYLTRLDLDSTYVAHILPGLIVMGLGIGAVMGTAFGAATLGVDPVDAGVASAVVNTVQQIGGSVGTAVLSAVSAAAATAYLTENGTSPAAAAQAAMDSYTTAFWWAAGIFTLGAVVCGALLRHGAVAVDPDAPKVVAH</sequence>
<feature type="compositionally biased region" description="Basic and acidic residues" evidence="7">
    <location>
        <begin position="22"/>
        <end position="33"/>
    </location>
</feature>
<dbReference type="AlphaFoldDB" id="A0A938YSE8"/>
<keyword evidence="4 8" id="KW-0812">Transmembrane</keyword>
<feature type="transmembrane region" description="Helical" evidence="8">
    <location>
        <begin position="392"/>
        <end position="416"/>
    </location>
</feature>
<evidence type="ECO:0000313" key="10">
    <source>
        <dbReference type="EMBL" id="MBM9478015.1"/>
    </source>
</evidence>
<evidence type="ECO:0000259" key="9">
    <source>
        <dbReference type="PROSITE" id="PS50850"/>
    </source>
</evidence>
<dbReference type="InterPro" id="IPR020846">
    <property type="entry name" value="MFS_dom"/>
</dbReference>
<feature type="region of interest" description="Disordered" evidence="7">
    <location>
        <begin position="1"/>
        <end position="33"/>
    </location>
</feature>
<feature type="transmembrane region" description="Helical" evidence="8">
    <location>
        <begin position="478"/>
        <end position="497"/>
    </location>
</feature>
<proteinExistence type="predicted"/>
<feature type="transmembrane region" description="Helical" evidence="8">
    <location>
        <begin position="108"/>
        <end position="127"/>
    </location>
</feature>
<feature type="transmembrane region" description="Helical" evidence="8">
    <location>
        <begin position="139"/>
        <end position="157"/>
    </location>
</feature>
<feature type="transmembrane region" description="Helical" evidence="8">
    <location>
        <begin position="363"/>
        <end position="380"/>
    </location>
</feature>
<dbReference type="InterPro" id="IPR005829">
    <property type="entry name" value="Sugar_transporter_CS"/>
</dbReference>
<dbReference type="GO" id="GO:0005886">
    <property type="term" value="C:plasma membrane"/>
    <property type="evidence" value="ECO:0007669"/>
    <property type="project" value="UniProtKB-SubCell"/>
</dbReference>
<feature type="transmembrane region" description="Helical" evidence="8">
    <location>
        <begin position="256"/>
        <end position="279"/>
    </location>
</feature>
<dbReference type="InterPro" id="IPR011701">
    <property type="entry name" value="MFS"/>
</dbReference>
<dbReference type="SUPFAM" id="SSF103473">
    <property type="entry name" value="MFS general substrate transporter"/>
    <property type="match status" value="1"/>
</dbReference>
<comment type="subcellular location">
    <subcellularLocation>
        <location evidence="1">Cell membrane</location>
        <topology evidence="1">Multi-pass membrane protein</topology>
    </subcellularLocation>
</comment>
<feature type="transmembrane region" description="Helical" evidence="8">
    <location>
        <begin position="41"/>
        <end position="61"/>
    </location>
</feature>
<dbReference type="NCBIfam" id="TIGR00711">
    <property type="entry name" value="efflux_EmrB"/>
    <property type="match status" value="1"/>
</dbReference>
<dbReference type="PANTHER" id="PTHR42718:SF46">
    <property type="entry name" value="BLR6921 PROTEIN"/>
    <property type="match status" value="1"/>
</dbReference>
<feature type="transmembrane region" description="Helical" evidence="8">
    <location>
        <begin position="81"/>
        <end position="101"/>
    </location>
</feature>
<feature type="domain" description="Major facilitator superfamily (MFS) profile" evidence="9">
    <location>
        <begin position="43"/>
        <end position="501"/>
    </location>
</feature>
<feature type="compositionally biased region" description="Polar residues" evidence="7">
    <location>
        <begin position="1"/>
        <end position="19"/>
    </location>
</feature>
<evidence type="ECO:0000256" key="3">
    <source>
        <dbReference type="ARBA" id="ARBA00022475"/>
    </source>
</evidence>
<feature type="transmembrane region" description="Helical" evidence="8">
    <location>
        <begin position="335"/>
        <end position="356"/>
    </location>
</feature>
<protein>
    <submittedName>
        <fullName evidence="10">MFS transporter</fullName>
    </submittedName>
</protein>
<accession>A0A938YSE8</accession>
<dbReference type="RefSeq" id="WP_205258132.1">
    <property type="nucleotide sequence ID" value="NZ_BAAAPV010000002.1"/>
</dbReference>
<dbReference type="CDD" id="cd17321">
    <property type="entry name" value="MFS_MMR_MDR_like"/>
    <property type="match status" value="1"/>
</dbReference>
<evidence type="ECO:0000256" key="5">
    <source>
        <dbReference type="ARBA" id="ARBA00022989"/>
    </source>
</evidence>
<keyword evidence="6 8" id="KW-0472">Membrane</keyword>
<feature type="transmembrane region" description="Helical" evidence="8">
    <location>
        <begin position="436"/>
        <end position="458"/>
    </location>
</feature>
<organism evidence="10 11">
    <name type="scientific">Nakamurella flavida</name>
    <dbReference type="NCBI Taxonomy" id="363630"/>
    <lineage>
        <taxon>Bacteria</taxon>
        <taxon>Bacillati</taxon>
        <taxon>Actinomycetota</taxon>
        <taxon>Actinomycetes</taxon>
        <taxon>Nakamurellales</taxon>
        <taxon>Nakamurellaceae</taxon>
        <taxon>Nakamurella</taxon>
    </lineage>
</organism>
<gene>
    <name evidence="10" type="ORF">JL107_16320</name>
</gene>
<name>A0A938YSE8_9ACTN</name>
<keyword evidence="2" id="KW-0813">Transport</keyword>
<feature type="transmembrane region" description="Helical" evidence="8">
    <location>
        <begin position="195"/>
        <end position="218"/>
    </location>
</feature>
<keyword evidence="5 8" id="KW-1133">Transmembrane helix</keyword>
<dbReference type="EMBL" id="JAERWL010000014">
    <property type="protein sequence ID" value="MBM9478015.1"/>
    <property type="molecule type" value="Genomic_DNA"/>
</dbReference>
<evidence type="ECO:0000256" key="4">
    <source>
        <dbReference type="ARBA" id="ARBA00022692"/>
    </source>
</evidence>
<evidence type="ECO:0000256" key="2">
    <source>
        <dbReference type="ARBA" id="ARBA00022448"/>
    </source>
</evidence>
<comment type="caution">
    <text evidence="10">The sequence shown here is derived from an EMBL/GenBank/DDBJ whole genome shotgun (WGS) entry which is preliminary data.</text>
</comment>
<dbReference type="Gene3D" id="1.20.1250.20">
    <property type="entry name" value="MFS general substrate transporter like domains"/>
    <property type="match status" value="1"/>
</dbReference>
<evidence type="ECO:0000256" key="6">
    <source>
        <dbReference type="ARBA" id="ARBA00023136"/>
    </source>
</evidence>
<dbReference type="GO" id="GO:0022857">
    <property type="term" value="F:transmembrane transporter activity"/>
    <property type="evidence" value="ECO:0007669"/>
    <property type="project" value="InterPro"/>
</dbReference>
<feature type="transmembrane region" description="Helical" evidence="8">
    <location>
        <begin position="169"/>
        <end position="189"/>
    </location>
</feature>
<dbReference type="InterPro" id="IPR004638">
    <property type="entry name" value="EmrB-like"/>
</dbReference>
<dbReference type="Gene3D" id="1.20.1720.10">
    <property type="entry name" value="Multidrug resistance protein D"/>
    <property type="match status" value="1"/>
</dbReference>
<dbReference type="InterPro" id="IPR036259">
    <property type="entry name" value="MFS_trans_sf"/>
</dbReference>
<evidence type="ECO:0000313" key="11">
    <source>
        <dbReference type="Proteomes" id="UP000663801"/>
    </source>
</evidence>
<keyword evidence="3" id="KW-1003">Cell membrane</keyword>
<reference evidence="10" key="1">
    <citation type="submission" date="2021-01" db="EMBL/GenBank/DDBJ databases">
        <title>KCTC 19127 draft genome.</title>
        <authorList>
            <person name="An D."/>
        </authorList>
    </citation>
    <scope>NUCLEOTIDE SEQUENCE</scope>
    <source>
        <strain evidence="10">KCTC 19127</strain>
    </source>
</reference>
<dbReference type="Proteomes" id="UP000663801">
    <property type="component" value="Unassembled WGS sequence"/>
</dbReference>
<feature type="transmembrane region" description="Helical" evidence="8">
    <location>
        <begin position="300"/>
        <end position="323"/>
    </location>
</feature>
<dbReference type="PANTHER" id="PTHR42718">
    <property type="entry name" value="MAJOR FACILITATOR SUPERFAMILY MULTIDRUG TRANSPORTER MFSC"/>
    <property type="match status" value="1"/>
</dbReference>
<dbReference type="PROSITE" id="PS00216">
    <property type="entry name" value="SUGAR_TRANSPORT_1"/>
    <property type="match status" value="1"/>
</dbReference>